<keyword evidence="4" id="KW-1134">Transmembrane beta strand</keyword>
<sequence>MRFQNALIYLHLGLLSAGLLTSPSAHALTLKEAIEDAIVHNPEFRKEVKAFRATQAQVRSAEGGYYPSIDLSAGIGYEEVKQGYSGGIDNQGNGLERQEGSIKLTQNLFQGFATQEEVRRQKYRQDSAAYKAQAAANTVALDMATAYINLLKEKELLKLAKDSLDTHLKIHDQILKRNQAGIGNQVEVDQAEARLALAQSNLGSEQNNYYDALAKFQRILGRQPDNSLIKPKFKYTLPQSLDAATKIAMQNHPTLESANADVAAARAQYDASDKNYYPTINLEVEKTFNNNLSGIKGENDYMQAMLRLKYNLYNGGRDSSEVKRTSSEYMQATEVRNNSRRQVIENLRYAWNAYQYIGDQIPYINKHIKLTHETLVGYRKQFNLGRRSLLDLLNTENEYTSALRTLINNEADELIAKYRILAATGELLNVLSIQYSFVDAEKQYDNE</sequence>
<dbReference type="AlphaFoldDB" id="A0A066ZPV6"/>
<dbReference type="NCBIfam" id="TIGR01844">
    <property type="entry name" value="type_I_sec_TolC"/>
    <property type="match status" value="1"/>
</dbReference>
<keyword evidence="3" id="KW-0813">Transport</keyword>
<dbReference type="PANTHER" id="PTHR30026">
    <property type="entry name" value="OUTER MEMBRANE PROTEIN TOLC"/>
    <property type="match status" value="1"/>
</dbReference>
<dbReference type="PANTHER" id="PTHR30026:SF22">
    <property type="entry name" value="OUTER MEMBRANE EFFLUX PROTEIN"/>
    <property type="match status" value="1"/>
</dbReference>
<evidence type="ECO:0000256" key="5">
    <source>
        <dbReference type="ARBA" id="ARBA00022692"/>
    </source>
</evidence>
<keyword evidence="6" id="KW-0472">Membrane</keyword>
<evidence type="ECO:0000313" key="9">
    <source>
        <dbReference type="EMBL" id="KDN95843.1"/>
    </source>
</evidence>
<dbReference type="GO" id="GO:0015288">
    <property type="term" value="F:porin activity"/>
    <property type="evidence" value="ECO:0007669"/>
    <property type="project" value="TreeGrafter"/>
</dbReference>
<reference evidence="9 10" key="1">
    <citation type="submission" date="2014-04" db="EMBL/GenBank/DDBJ databases">
        <title>Draft genome sequence of Hydrogenovibrio marinus MH-110, a model organism for aerobic H2 metabolism.</title>
        <authorList>
            <person name="Cha H.J."/>
            <person name="Jo B.H."/>
            <person name="Hwang B.H."/>
        </authorList>
    </citation>
    <scope>NUCLEOTIDE SEQUENCE [LARGE SCALE GENOMIC DNA]</scope>
    <source>
        <strain evidence="9 10">MH-110</strain>
    </source>
</reference>
<keyword evidence="5" id="KW-0812">Transmembrane</keyword>
<evidence type="ECO:0000256" key="4">
    <source>
        <dbReference type="ARBA" id="ARBA00022452"/>
    </source>
</evidence>
<dbReference type="InterPro" id="IPR051906">
    <property type="entry name" value="TolC-like"/>
</dbReference>
<gene>
    <name evidence="9" type="ORF">EI16_05985</name>
</gene>
<keyword evidence="10" id="KW-1185">Reference proteome</keyword>
<evidence type="ECO:0000256" key="6">
    <source>
        <dbReference type="ARBA" id="ARBA00023136"/>
    </source>
</evidence>
<comment type="similarity">
    <text evidence="2">Belongs to the outer membrane factor (OMF) (TC 1.B.17) family.</text>
</comment>
<evidence type="ECO:0000256" key="8">
    <source>
        <dbReference type="SAM" id="SignalP"/>
    </source>
</evidence>
<comment type="subcellular location">
    <subcellularLocation>
        <location evidence="1">Cell outer membrane</location>
    </subcellularLocation>
</comment>
<name>A0A066ZPV6_HYDMR</name>
<comment type="caution">
    <text evidence="9">The sequence shown here is derived from an EMBL/GenBank/DDBJ whole genome shotgun (WGS) entry which is preliminary data.</text>
</comment>
<evidence type="ECO:0000256" key="2">
    <source>
        <dbReference type="ARBA" id="ARBA00007613"/>
    </source>
</evidence>
<evidence type="ECO:0000256" key="1">
    <source>
        <dbReference type="ARBA" id="ARBA00004442"/>
    </source>
</evidence>
<dbReference type="STRING" id="28885.EI16_05985"/>
<dbReference type="Gene3D" id="1.20.1600.10">
    <property type="entry name" value="Outer membrane efflux proteins (OEP)"/>
    <property type="match status" value="1"/>
</dbReference>
<dbReference type="GO" id="GO:0015562">
    <property type="term" value="F:efflux transmembrane transporter activity"/>
    <property type="evidence" value="ECO:0007669"/>
    <property type="project" value="InterPro"/>
</dbReference>
<evidence type="ECO:0000256" key="7">
    <source>
        <dbReference type="ARBA" id="ARBA00023237"/>
    </source>
</evidence>
<dbReference type="Proteomes" id="UP000027341">
    <property type="component" value="Unassembled WGS sequence"/>
</dbReference>
<organism evidence="9 10">
    <name type="scientific">Hydrogenovibrio marinus</name>
    <dbReference type="NCBI Taxonomy" id="28885"/>
    <lineage>
        <taxon>Bacteria</taxon>
        <taxon>Pseudomonadati</taxon>
        <taxon>Pseudomonadota</taxon>
        <taxon>Gammaproteobacteria</taxon>
        <taxon>Thiotrichales</taxon>
        <taxon>Piscirickettsiaceae</taxon>
        <taxon>Hydrogenovibrio</taxon>
    </lineage>
</organism>
<proteinExistence type="inferred from homology"/>
<dbReference type="GO" id="GO:1990281">
    <property type="term" value="C:efflux pump complex"/>
    <property type="evidence" value="ECO:0007669"/>
    <property type="project" value="TreeGrafter"/>
</dbReference>
<dbReference type="Pfam" id="PF02321">
    <property type="entry name" value="OEP"/>
    <property type="match status" value="2"/>
</dbReference>
<keyword evidence="7" id="KW-0998">Cell outer membrane</keyword>
<keyword evidence="8" id="KW-0732">Signal</keyword>
<dbReference type="GO" id="GO:0009279">
    <property type="term" value="C:cell outer membrane"/>
    <property type="evidence" value="ECO:0007669"/>
    <property type="project" value="UniProtKB-SubCell"/>
</dbReference>
<dbReference type="RefSeq" id="WP_029910782.1">
    <property type="nucleotide sequence ID" value="NZ_AP020335.1"/>
</dbReference>
<evidence type="ECO:0000256" key="3">
    <source>
        <dbReference type="ARBA" id="ARBA00022448"/>
    </source>
</evidence>
<feature type="chain" id="PRO_5001632451" evidence="8">
    <location>
        <begin position="28"/>
        <end position="447"/>
    </location>
</feature>
<dbReference type="InterPro" id="IPR003423">
    <property type="entry name" value="OMP_efflux"/>
</dbReference>
<accession>A0A066ZPV6</accession>
<dbReference type="EMBL" id="JMIU01000001">
    <property type="protein sequence ID" value="KDN95843.1"/>
    <property type="molecule type" value="Genomic_DNA"/>
</dbReference>
<evidence type="ECO:0000313" key="10">
    <source>
        <dbReference type="Proteomes" id="UP000027341"/>
    </source>
</evidence>
<dbReference type="InterPro" id="IPR010130">
    <property type="entry name" value="T1SS_OMP_TolC"/>
</dbReference>
<feature type="signal peptide" evidence="8">
    <location>
        <begin position="1"/>
        <end position="27"/>
    </location>
</feature>
<dbReference type="SUPFAM" id="SSF56954">
    <property type="entry name" value="Outer membrane efflux proteins (OEP)"/>
    <property type="match status" value="1"/>
</dbReference>
<protein>
    <submittedName>
        <fullName evidence="9">Type I secretion protein TolC</fullName>
    </submittedName>
</protein>